<dbReference type="Proteomes" id="UP001165080">
    <property type="component" value="Unassembled WGS sequence"/>
</dbReference>
<gene>
    <name evidence="3" type="primary">PLEST007408</name>
    <name evidence="3" type="ORF">PLESTB_001134100</name>
</gene>
<dbReference type="GO" id="GO:0005930">
    <property type="term" value="C:axoneme"/>
    <property type="evidence" value="ECO:0007669"/>
    <property type="project" value="UniProtKB-SubCell"/>
</dbReference>
<evidence type="ECO:0000313" key="3">
    <source>
        <dbReference type="EMBL" id="GLC56681.1"/>
    </source>
</evidence>
<dbReference type="InterPro" id="IPR032675">
    <property type="entry name" value="LRR_dom_sf"/>
</dbReference>
<feature type="compositionally biased region" description="Low complexity" evidence="2">
    <location>
        <begin position="203"/>
        <end position="218"/>
    </location>
</feature>
<evidence type="ECO:0008006" key="5">
    <source>
        <dbReference type="Google" id="ProtNLM"/>
    </source>
</evidence>
<evidence type="ECO:0000313" key="4">
    <source>
        <dbReference type="Proteomes" id="UP001165080"/>
    </source>
</evidence>
<proteinExistence type="predicted"/>
<dbReference type="SUPFAM" id="SSF52047">
    <property type="entry name" value="RNI-like"/>
    <property type="match status" value="1"/>
</dbReference>
<dbReference type="Gene3D" id="3.80.10.10">
    <property type="entry name" value="Ribonuclease Inhibitor"/>
    <property type="match status" value="2"/>
</dbReference>
<keyword evidence="4" id="KW-1185">Reference proteome</keyword>
<reference evidence="3 4" key="1">
    <citation type="journal article" date="2023" name="Commun. Biol.">
        <title>Reorganization of the ancestral sex-determining regions during the evolution of trioecy in Pleodorina starrii.</title>
        <authorList>
            <person name="Takahashi K."/>
            <person name="Suzuki S."/>
            <person name="Kawai-Toyooka H."/>
            <person name="Yamamoto K."/>
            <person name="Hamaji T."/>
            <person name="Ootsuki R."/>
            <person name="Yamaguchi H."/>
            <person name="Kawachi M."/>
            <person name="Higashiyama T."/>
            <person name="Nozaki H."/>
        </authorList>
    </citation>
    <scope>NUCLEOTIDE SEQUENCE [LARGE SCALE GENOMIC DNA]</scope>
    <source>
        <strain evidence="3 4">NIES-4479</strain>
    </source>
</reference>
<accession>A0A9W6BQS7</accession>
<sequence>MEQRSTKSTKKQRRDGPAAQQLMSWELMSTLLQQLDTDSQKALRSTCKEFRKVFDSTNSRLQYKCNPANPAQYPPSDVATLERSVKGMVGRGGQPNILDVEVNEADPDWRAKTMVMLDALSTSPSVKELRLHGLLLDPEVAALIVAAAPGLTHLTLSGASSSRQSLQSGLEPLLRGTPRLQELRLCRLQVGRCWRDDDDPVDQDSGSSNDNASGASSSSGGGGNGASSSGDLLPWSALRDLQGLTSLRLELAGTWDAEAVRNYACGLASLTQLRSLSINDRECEVAPCMTYTLATICPALRDLRNVSLCMWRMSNNLLQSLSLLPYIESLKIRCRNQMEPPAADTNDVSCLSRMTALTRLTLSMGAVLSDACIELAIKSSRKGSWALPPRLQSLEILDYPPSLLHLYAMSLPETLQDIRFSRKPVVLPNLLVEPGYFVKPLVRQLAGRGLTSLALAGDDKAANLERRALNHRLCLAELGPLQLQALDLRCMVLGGEAVEALAAGGLAGTLQQLELHNSQTLLVREIPALLCLRNLQRLTLDTVYEGPSSPPVHMVSAQQAAQLLAPCLKVLELKRAAVKAEAARVEAAVLCAGDPAAVAAAAEAARAAAEYSAGDAAAVAVVEAASRAATATYEAERSQALAAVLQQGIEPAAAAAAPPAGEDLEPVPLCAVLMEATLLLLLWRGVDVEVSWCHRQLIAAARAARDRIANMDVGVAVGELKV</sequence>
<dbReference type="AlphaFoldDB" id="A0A9W6BQS7"/>
<feature type="region of interest" description="Disordered" evidence="2">
    <location>
        <begin position="197"/>
        <end position="228"/>
    </location>
</feature>
<organism evidence="3 4">
    <name type="scientific">Pleodorina starrii</name>
    <dbReference type="NCBI Taxonomy" id="330485"/>
    <lineage>
        <taxon>Eukaryota</taxon>
        <taxon>Viridiplantae</taxon>
        <taxon>Chlorophyta</taxon>
        <taxon>core chlorophytes</taxon>
        <taxon>Chlorophyceae</taxon>
        <taxon>CS clade</taxon>
        <taxon>Chlamydomonadales</taxon>
        <taxon>Volvocaceae</taxon>
        <taxon>Pleodorina</taxon>
    </lineage>
</organism>
<evidence type="ECO:0000256" key="1">
    <source>
        <dbReference type="ARBA" id="ARBA00004430"/>
    </source>
</evidence>
<dbReference type="EMBL" id="BRXU01000016">
    <property type="protein sequence ID" value="GLC56681.1"/>
    <property type="molecule type" value="Genomic_DNA"/>
</dbReference>
<protein>
    <recommendedName>
        <fullName evidence="5">F-box domain-containing protein</fullName>
    </recommendedName>
</protein>
<comment type="subcellular location">
    <subcellularLocation>
        <location evidence="1">Cytoplasm</location>
        <location evidence="1">Cytoskeleton</location>
        <location evidence="1">Cilium axoneme</location>
    </subcellularLocation>
</comment>
<name>A0A9W6BQS7_9CHLO</name>
<comment type="caution">
    <text evidence="3">The sequence shown here is derived from an EMBL/GenBank/DDBJ whole genome shotgun (WGS) entry which is preliminary data.</text>
</comment>
<evidence type="ECO:0000256" key="2">
    <source>
        <dbReference type="SAM" id="MobiDB-lite"/>
    </source>
</evidence>